<gene>
    <name evidence="3" type="ORF">LWI29_007763</name>
</gene>
<sequence length="175" mass="19979">MTSFTQTLFNIVTRITRTGRIKFGRFKKNLQTRSKKKTQKKTQKKADLESSRKKRYGRRRRNTTEKAVYAVLVFFLLIFGGVLVEIVLKSCLGFPIGPVQSSVAFDPYDEQSNKIMAPPIETATKSSHVSHHPHTTPLNERILSSLTRRSVAAHHWHDLEIGPGAPKIFNCVRIY</sequence>
<feature type="compositionally biased region" description="Basic residues" evidence="1">
    <location>
        <begin position="30"/>
        <end position="43"/>
    </location>
</feature>
<protein>
    <submittedName>
        <fullName evidence="3">Uncharacterized protein</fullName>
    </submittedName>
</protein>
<reference evidence="3" key="2">
    <citation type="submission" date="2023-06" db="EMBL/GenBank/DDBJ databases">
        <authorList>
            <person name="Swenson N.G."/>
            <person name="Wegrzyn J.L."/>
            <person name="Mcevoy S.L."/>
        </authorList>
    </citation>
    <scope>NUCLEOTIDE SEQUENCE</scope>
    <source>
        <strain evidence="3">NS2018</strain>
        <tissue evidence="3">Leaf</tissue>
    </source>
</reference>
<evidence type="ECO:0000256" key="1">
    <source>
        <dbReference type="SAM" id="MobiDB-lite"/>
    </source>
</evidence>
<feature type="region of interest" description="Disordered" evidence="1">
    <location>
        <begin position="30"/>
        <end position="60"/>
    </location>
</feature>
<evidence type="ECO:0000313" key="3">
    <source>
        <dbReference type="EMBL" id="KAK0580922.1"/>
    </source>
</evidence>
<keyword evidence="2" id="KW-0472">Membrane</keyword>
<evidence type="ECO:0000313" key="4">
    <source>
        <dbReference type="Proteomes" id="UP001168877"/>
    </source>
</evidence>
<evidence type="ECO:0000256" key="2">
    <source>
        <dbReference type="SAM" id="Phobius"/>
    </source>
</evidence>
<dbReference type="AlphaFoldDB" id="A0AA39RYW6"/>
<name>A0AA39RYW6_ACESA</name>
<proteinExistence type="predicted"/>
<reference evidence="3" key="1">
    <citation type="journal article" date="2022" name="Plant J.">
        <title>Strategies of tolerance reflected in two North American maple genomes.</title>
        <authorList>
            <person name="McEvoy S.L."/>
            <person name="Sezen U.U."/>
            <person name="Trouern-Trend A."/>
            <person name="McMahon S.M."/>
            <person name="Schaberg P.G."/>
            <person name="Yang J."/>
            <person name="Wegrzyn J.L."/>
            <person name="Swenson N.G."/>
        </authorList>
    </citation>
    <scope>NUCLEOTIDE SEQUENCE</scope>
    <source>
        <strain evidence="3">NS2018</strain>
    </source>
</reference>
<dbReference type="Proteomes" id="UP001168877">
    <property type="component" value="Unassembled WGS sequence"/>
</dbReference>
<organism evidence="3 4">
    <name type="scientific">Acer saccharum</name>
    <name type="common">Sugar maple</name>
    <dbReference type="NCBI Taxonomy" id="4024"/>
    <lineage>
        <taxon>Eukaryota</taxon>
        <taxon>Viridiplantae</taxon>
        <taxon>Streptophyta</taxon>
        <taxon>Embryophyta</taxon>
        <taxon>Tracheophyta</taxon>
        <taxon>Spermatophyta</taxon>
        <taxon>Magnoliopsida</taxon>
        <taxon>eudicotyledons</taxon>
        <taxon>Gunneridae</taxon>
        <taxon>Pentapetalae</taxon>
        <taxon>rosids</taxon>
        <taxon>malvids</taxon>
        <taxon>Sapindales</taxon>
        <taxon>Sapindaceae</taxon>
        <taxon>Hippocastanoideae</taxon>
        <taxon>Acereae</taxon>
        <taxon>Acer</taxon>
    </lineage>
</organism>
<feature type="transmembrane region" description="Helical" evidence="2">
    <location>
        <begin position="67"/>
        <end position="88"/>
    </location>
</feature>
<accession>A0AA39RYW6</accession>
<comment type="caution">
    <text evidence="3">The sequence shown here is derived from an EMBL/GenBank/DDBJ whole genome shotgun (WGS) entry which is preliminary data.</text>
</comment>
<dbReference type="EMBL" id="JAUESC010000384">
    <property type="protein sequence ID" value="KAK0580922.1"/>
    <property type="molecule type" value="Genomic_DNA"/>
</dbReference>
<keyword evidence="4" id="KW-1185">Reference proteome</keyword>
<keyword evidence="2" id="KW-0812">Transmembrane</keyword>
<keyword evidence="2" id="KW-1133">Transmembrane helix</keyword>